<dbReference type="InterPro" id="IPR052802">
    <property type="entry name" value="KNTC1"/>
</dbReference>
<dbReference type="Pfam" id="PF10493">
    <property type="entry name" value="Rod_C"/>
    <property type="match status" value="1"/>
</dbReference>
<feature type="compositionally biased region" description="Low complexity" evidence="1">
    <location>
        <begin position="2015"/>
        <end position="2034"/>
    </location>
</feature>
<dbReference type="GO" id="GO:0000070">
    <property type="term" value="P:mitotic sister chromatid segregation"/>
    <property type="evidence" value="ECO:0007669"/>
    <property type="project" value="TreeGrafter"/>
</dbReference>
<dbReference type="GO" id="GO:0005828">
    <property type="term" value="C:kinetochore microtubule"/>
    <property type="evidence" value="ECO:0007669"/>
    <property type="project" value="TreeGrafter"/>
</dbReference>
<organism evidence="7 8">
    <name type="scientific">Coemansia biformis</name>
    <dbReference type="NCBI Taxonomy" id="1286918"/>
    <lineage>
        <taxon>Eukaryota</taxon>
        <taxon>Fungi</taxon>
        <taxon>Fungi incertae sedis</taxon>
        <taxon>Zoopagomycota</taxon>
        <taxon>Kickxellomycotina</taxon>
        <taxon>Kickxellomycetes</taxon>
        <taxon>Kickxellales</taxon>
        <taxon>Kickxellaceae</taxon>
        <taxon>Coemansia</taxon>
    </lineage>
</organism>
<feature type="domain" description="RZZ complex subunit KNTC1/ROD C-terminal" evidence="2">
    <location>
        <begin position="2052"/>
        <end position="2510"/>
    </location>
</feature>
<dbReference type="Pfam" id="PF24506">
    <property type="entry name" value="KNTC1_N"/>
    <property type="match status" value="1"/>
</dbReference>
<proteinExistence type="predicted"/>
<dbReference type="InterPro" id="IPR015943">
    <property type="entry name" value="WD40/YVTN_repeat-like_dom_sf"/>
</dbReference>
<feature type="region of interest" description="Disordered" evidence="1">
    <location>
        <begin position="1439"/>
        <end position="1459"/>
    </location>
</feature>
<evidence type="ECO:0000259" key="6">
    <source>
        <dbReference type="Pfam" id="PF24520"/>
    </source>
</evidence>
<evidence type="ECO:0000256" key="1">
    <source>
        <dbReference type="SAM" id="MobiDB-lite"/>
    </source>
</evidence>
<dbReference type="InterPro" id="IPR019527">
    <property type="entry name" value="RZZ-complex_KNTC1/ROD_C"/>
</dbReference>
<comment type="caution">
    <text evidence="7">The sequence shown here is derived from an EMBL/GenBank/DDBJ whole genome shotgun (WGS) entry which is preliminary data.</text>
</comment>
<feature type="domain" description="KNTC1 N-terminal" evidence="3">
    <location>
        <begin position="112"/>
        <end position="398"/>
    </location>
</feature>
<evidence type="ECO:0000313" key="7">
    <source>
        <dbReference type="EMBL" id="KAJ1734414.1"/>
    </source>
</evidence>
<dbReference type="PANTHER" id="PTHR15688">
    <property type="entry name" value="KINETOCHORE-ASSOCIATED PROTEIN 1"/>
    <property type="match status" value="1"/>
</dbReference>
<evidence type="ECO:0000259" key="3">
    <source>
        <dbReference type="Pfam" id="PF24506"/>
    </source>
</evidence>
<name>A0A9W7YFU9_9FUNG</name>
<sequence>MHLPGSPPAAGNTKRRKLRAEADVEKSADAACAAPAADESRGWSLELCPGSDETLQIGRLSAGRDSHGRPGQGAGDSSLDSYRLETLAVAERTLLDANDRETLEDSMRWCDAVVSAQHVAISIDCRIHILSADCQTQVAVVCHSSRVLATALSRDSSFVAYGDDAGTLFIVHIETRQPVFSQSIRSPDSPAGPAAGIRALHFALSDSAPGQPKEELVVVGGDGHAVRFSGIQLSLLSQAILDGDMALAAGIRSEILVESVALEAAKRPVHQGGITGLAVFHARGHSLMFASGHGDACLSCWQRAEPGGAADHGTPTSLADIVTSECAGSGYSKILLSLDQRYVIALSAHGWIDVYERSTLTLVFRHAEAAFDDFGLLAPPATSSAARAPAAMLIVAISKPLRAGGDVDVDDGSECESDGGGVSDELRRRLVVLSLPSMEVVYTMDTSPWSWLVQEARTALDVADTILFVEGLVVDGVQKIYLRSLCETVPLDRLAHFLRAGRYEEAHAFADSHGIPTSLVHRRRLEELLSNPEHATLAGLRDEESVARFVDATLELLGHIDDAEFSVRVCTDLAVPSFDGTRRLLAHARALASDDVRSLARVDCTIQRLGTWSAVCGDDSREATAPCFDRRGWAVFRSADLASCARSYIARGDIPRASALWRRHRDDPRLKADISGAIQGFPSDVDAKALAGWLRVEVLPALETCEQWQDVAGWVEQRARMLESSKQLAGALCLVELLNPGFWRAGREGYDPYKHASGGLAEATPRSALDTALAVCGPLAFTPQRFIDGTLRAAQWTAGLTRFGGHAEFTTAPDTAGASGTGDAAAQSCLFLHRQLLDLMYLREKHDMVLTLDEYDQLSYSMIAVEFLDRVAAPELLPAAYFDHFLPYAQRHNLDHALILREYCVELMDAADREGAEHAGDTHDGGDDAMSLDVGVRTVQSHHSWEPRVLQLLACLYMGVVSRNDPSSGSSGLALLSASARDAVIPPLPLTASRASLLKTLFDVALDVMRRSAIPWPPSIDAAIDRTLALLDRYADADADIAHCKLEIGEQHRLMCLKRMLLSHGLPDFRISNTKMAYPLLQWLVRKTEGGDILPDVLQLVDAYHHLSRTSAYVLRLQALCEAGLVDQAGDLIAFVDATEHSSAALRAAPYRQSSDALAADESSAMPAANGSGDGQLISKYVPLEVARRGVCWIREVLDGMSFGGDASRSQFKRLVGTAMAVLRSLKGLALRYEERAREGDGIALRHLAERHLSRPQLGRLQAFVAAETGALGVVWQLLVDGGIMVSPGELEQQSTREQILGEILDQQWLRAYVSHPGAGARKGKGVAVAAGADMERGPPQGVLGLPLLPANVRALATMLRFSSSQLSLRIVAQCLALRLYMMALDMCQQMAETLNAAGGRSAAPEAARPGYFAADEWAAVAHAVAMCERNIGQYLGELTPDGSTDSGPAPPSKPHGLPGEYHGLLARRLVAVCQASSLKCVAHPHLVTFLDACARWELARSIFDQTTDGDFAALTRRVPALPAPARAQAYGTSWSVPAMASGSSAGATREADDGLPVSEPDGSQTGLPDGWLGPLYTNQYAERGLVLGTGRAMWLVYRLVSALRRLAAGTNDGSFEGADCSRGGADQGEVVMGDSSAKDKARPAFAAGKAAALPPSGAAGNEAFLDTLGQEETRTETIQRCHELVALLTRNRHWALAVQAIQLTVSQLARSSFVVPGDVQSDGAGESLALLRRRLSLGGMGEDELAMLFGTGDAATATEISDLTAKSLVRSLQQQQGIDSVFIFSCMLLVPPVKAYQHLSTAMSHSGLHPSRVISLANIGSACSLVWKQQALLDRCRSVAAAARWSAQLQMLHLKFDVALLSDPKPELLEPLVRPMLLRTNMDITALLEFAEAFRLDEAFVVLEYISLCCSVSHVDSYQARVLGIADEIPNTKLLERTYIDVLENRISSYDYERLHFVVQRLQELRPQDKAAAKYATVLDILSSYDRKSAPSHNELRQEWTRTRAARDSVRQMSADAPTAAGPGAAGSEATAAGDDAAGSMSYAGLLSEYPLASRRLPFHGMAGPNPWATLLAELSVDTVDMLLPLAQPLELSEDDFYMNLIDGILGQWKSGDAAGDSGASAAAAYELAVSKVPARFNSIQQLIRCFKDPEAAISTIKHVADEFPCGPDRIAALKMGIKMLCKWDQYTKRTAEPERGQMLAKTDAIHQHFERSYTDAMTEIALRRNGMEAYLALFADAQSAETTVHALTLLFEGEFAKPSRVAAAAARDGDEPLYEVLRRLAAVYDIGLGALMQTLLQRYLETPAELAEGTSELQLPSTRYQASLRHPRSSEAALRRRIIYILHTHQASEAVELLLAFAYSSKGGISCLCRARALEILFAVATHDDIAQVQQPSNVHRYFQALLYLADFEYVGIPQSTADFLDCDKAALARSIWVEHHQNPRAAQLICNMCLDFGVEDGDLLLRMLPRLVEAKMFWYLIGVLETVSNMRCYAAMEELAVFWNQALAERLLQIARAGPSSGWIEGGLSALGACVRSRYLPTTDVAGIVRALTHDAATSGPESVGLPLACAVLDVLPYCRSAAEAMSSCVGGLEPESISMLVRRLLELDDAATAVASSQVFVDWKSSRSLTMIFDLLDERGIHEQVLLCPPQGKIASAFVQNRILHDRLLSVVNTCIASNKRLLASLLVSQYYSVRPAGVLIEDARRAGVSLDGTVSTGADEGGYATGDFDAAARLADADTPTGTQDVSRVARKRAARIPDSQRLDIYLRSHE</sequence>
<evidence type="ECO:0008006" key="9">
    <source>
        <dbReference type="Google" id="ProtNLM"/>
    </source>
</evidence>
<dbReference type="Gene3D" id="2.130.10.10">
    <property type="entry name" value="YVTN repeat-like/Quinoprotein amine dehydrogenase"/>
    <property type="match status" value="1"/>
</dbReference>
<dbReference type="Proteomes" id="UP001143981">
    <property type="component" value="Unassembled WGS sequence"/>
</dbReference>
<dbReference type="GO" id="GO:0005737">
    <property type="term" value="C:cytoplasm"/>
    <property type="evidence" value="ECO:0007669"/>
    <property type="project" value="TreeGrafter"/>
</dbReference>
<dbReference type="Pfam" id="PF24520">
    <property type="entry name" value="ARM_KNTC1_1st"/>
    <property type="match status" value="1"/>
</dbReference>
<dbReference type="InterPro" id="IPR036322">
    <property type="entry name" value="WD40_repeat_dom_sf"/>
</dbReference>
<feature type="region of interest" description="Disordered" evidence="1">
    <location>
        <begin position="1"/>
        <end position="43"/>
    </location>
</feature>
<protein>
    <recommendedName>
        <fullName evidence="9">RZZ complex subunit KNTC1/ROD C-terminal domain-containing protein</fullName>
    </recommendedName>
</protein>
<feature type="domain" description="KNTC1 first ARM-repeats" evidence="6">
    <location>
        <begin position="497"/>
        <end position="726"/>
    </location>
</feature>
<evidence type="ECO:0000313" key="8">
    <source>
        <dbReference type="Proteomes" id="UP001143981"/>
    </source>
</evidence>
<dbReference type="GO" id="GO:0031267">
    <property type="term" value="F:small GTPase binding"/>
    <property type="evidence" value="ECO:0007669"/>
    <property type="project" value="TreeGrafter"/>
</dbReference>
<dbReference type="InterPro" id="IPR055404">
    <property type="entry name" value="ARM_KNTC1_2nd"/>
</dbReference>
<feature type="region of interest" description="Disordered" evidence="1">
    <location>
        <begin position="2006"/>
        <end position="2034"/>
    </location>
</feature>
<evidence type="ECO:0000259" key="2">
    <source>
        <dbReference type="Pfam" id="PF10493"/>
    </source>
</evidence>
<feature type="domain" description="KNTC1 second ARM-repeats" evidence="5">
    <location>
        <begin position="1001"/>
        <end position="1130"/>
    </location>
</feature>
<feature type="compositionally biased region" description="Basic and acidic residues" evidence="1">
    <location>
        <begin position="19"/>
        <end position="28"/>
    </location>
</feature>
<gene>
    <name evidence="7" type="ORF">LPJ61_001084</name>
</gene>
<feature type="region of interest" description="Disordered" evidence="1">
    <location>
        <begin position="1542"/>
        <end position="1570"/>
    </location>
</feature>
<keyword evidence="8" id="KW-1185">Reference proteome</keyword>
<dbReference type="PANTHER" id="PTHR15688:SF1">
    <property type="entry name" value="KINETOCHORE-ASSOCIATED PROTEIN 1"/>
    <property type="match status" value="1"/>
</dbReference>
<dbReference type="GO" id="GO:1903394">
    <property type="term" value="P:protein localization to kinetochore involved in kinetochore assembly"/>
    <property type="evidence" value="ECO:0007669"/>
    <property type="project" value="TreeGrafter"/>
</dbReference>
<dbReference type="InterPro" id="IPR055405">
    <property type="entry name" value="ARM_KNTC1_3rd"/>
</dbReference>
<evidence type="ECO:0000259" key="4">
    <source>
        <dbReference type="Pfam" id="PF24515"/>
    </source>
</evidence>
<dbReference type="SUPFAM" id="SSF50978">
    <property type="entry name" value="WD40 repeat-like"/>
    <property type="match status" value="1"/>
</dbReference>
<dbReference type="OrthoDB" id="343783at2759"/>
<dbReference type="InterPro" id="IPR055403">
    <property type="entry name" value="ARM_KNTC1_1st"/>
</dbReference>
<dbReference type="Pfam" id="PF24516">
    <property type="entry name" value="ARM_KNTC1_2nd"/>
    <property type="match status" value="1"/>
</dbReference>
<accession>A0A9W7YFU9</accession>
<reference evidence="7" key="1">
    <citation type="submission" date="2022-07" db="EMBL/GenBank/DDBJ databases">
        <title>Phylogenomic reconstructions and comparative analyses of Kickxellomycotina fungi.</title>
        <authorList>
            <person name="Reynolds N.K."/>
            <person name="Stajich J.E."/>
            <person name="Barry K."/>
            <person name="Grigoriev I.V."/>
            <person name="Crous P."/>
            <person name="Smith M.E."/>
        </authorList>
    </citation>
    <scope>NUCLEOTIDE SEQUENCE</scope>
    <source>
        <strain evidence="7">BCRC 34381</strain>
    </source>
</reference>
<dbReference type="GO" id="GO:0007094">
    <property type="term" value="P:mitotic spindle assembly checkpoint signaling"/>
    <property type="evidence" value="ECO:0007669"/>
    <property type="project" value="TreeGrafter"/>
</dbReference>
<evidence type="ECO:0000259" key="5">
    <source>
        <dbReference type="Pfam" id="PF24516"/>
    </source>
</evidence>
<dbReference type="GO" id="GO:1990423">
    <property type="term" value="C:RZZ complex"/>
    <property type="evidence" value="ECO:0007669"/>
    <property type="project" value="TreeGrafter"/>
</dbReference>
<dbReference type="InterPro" id="IPR055402">
    <property type="entry name" value="KNTC1_N"/>
</dbReference>
<dbReference type="EMBL" id="JANBOI010000076">
    <property type="protein sequence ID" value="KAJ1734414.1"/>
    <property type="molecule type" value="Genomic_DNA"/>
</dbReference>
<dbReference type="Pfam" id="PF24515">
    <property type="entry name" value="ARM_KNTC1_3rd"/>
    <property type="match status" value="1"/>
</dbReference>
<feature type="domain" description="KNTC1 third ARM-repeats" evidence="4">
    <location>
        <begin position="1766"/>
        <end position="1960"/>
    </location>
</feature>